<evidence type="ECO:0000313" key="2">
    <source>
        <dbReference type="EMBL" id="MQM01069.1"/>
    </source>
</evidence>
<keyword evidence="1" id="KW-0812">Transmembrane</keyword>
<reference evidence="2" key="1">
    <citation type="submission" date="2017-07" db="EMBL/GenBank/DDBJ databases">
        <title>Taro Niue Genome Assembly and Annotation.</title>
        <authorList>
            <person name="Atibalentja N."/>
            <person name="Keating K."/>
            <person name="Fields C.J."/>
        </authorList>
    </citation>
    <scope>NUCLEOTIDE SEQUENCE</scope>
    <source>
        <strain evidence="2">Niue_2</strain>
        <tissue evidence="2">Leaf</tissue>
    </source>
</reference>
<feature type="transmembrane region" description="Helical" evidence="1">
    <location>
        <begin position="21"/>
        <end position="39"/>
    </location>
</feature>
<gene>
    <name evidence="2" type="ORF">Taro_033816</name>
</gene>
<organism evidence="2 3">
    <name type="scientific">Colocasia esculenta</name>
    <name type="common">Wild taro</name>
    <name type="synonym">Arum esculentum</name>
    <dbReference type="NCBI Taxonomy" id="4460"/>
    <lineage>
        <taxon>Eukaryota</taxon>
        <taxon>Viridiplantae</taxon>
        <taxon>Streptophyta</taxon>
        <taxon>Embryophyta</taxon>
        <taxon>Tracheophyta</taxon>
        <taxon>Spermatophyta</taxon>
        <taxon>Magnoliopsida</taxon>
        <taxon>Liliopsida</taxon>
        <taxon>Araceae</taxon>
        <taxon>Aroideae</taxon>
        <taxon>Colocasieae</taxon>
        <taxon>Colocasia</taxon>
    </lineage>
</organism>
<sequence length="85" mass="9917">MDGDERMMEAQRYKREKSEQHGLVCAAVSIGYIFTPQVIKYEYSILEVHLSSARTFPFFYTCKFQTDVGKAWASEIVSRRKKKAE</sequence>
<dbReference type="AlphaFoldDB" id="A0A843VW70"/>
<keyword evidence="3" id="KW-1185">Reference proteome</keyword>
<evidence type="ECO:0000313" key="3">
    <source>
        <dbReference type="Proteomes" id="UP000652761"/>
    </source>
</evidence>
<name>A0A843VW70_COLES</name>
<comment type="caution">
    <text evidence="2">The sequence shown here is derived from an EMBL/GenBank/DDBJ whole genome shotgun (WGS) entry which is preliminary data.</text>
</comment>
<dbReference type="OrthoDB" id="10254258at2759"/>
<keyword evidence="1" id="KW-1133">Transmembrane helix</keyword>
<keyword evidence="1" id="KW-0472">Membrane</keyword>
<proteinExistence type="predicted"/>
<evidence type="ECO:0000256" key="1">
    <source>
        <dbReference type="SAM" id="Phobius"/>
    </source>
</evidence>
<dbReference type="Proteomes" id="UP000652761">
    <property type="component" value="Unassembled WGS sequence"/>
</dbReference>
<dbReference type="EMBL" id="NMUH01002614">
    <property type="protein sequence ID" value="MQM01069.1"/>
    <property type="molecule type" value="Genomic_DNA"/>
</dbReference>
<accession>A0A843VW70</accession>
<protein>
    <submittedName>
        <fullName evidence="2">Uncharacterized protein</fullName>
    </submittedName>
</protein>